<sequence>MNTSRPIAVAGLALLLASGAAWAQSTKPGLWEIQHKMGGNPEMDKAMAEMQKQLAAMPPEQRKMMQDMMAKQGGAMPTVGAGGGMAMKICITPEMAARNDMPKQTEGDCTTTVTSRSGNTMKMKFVCTNPPSSGEGTYTFMGDTAYNMKMVMTSQHQGKPQNMTMEGQGKWLAADCGNVKPMQGPGPKK</sequence>
<proteinExistence type="predicted"/>
<evidence type="ECO:0000313" key="3">
    <source>
        <dbReference type="Proteomes" id="UP001596457"/>
    </source>
</evidence>
<keyword evidence="1" id="KW-0732">Signal</keyword>
<accession>A0ABW2SD56</accession>
<dbReference type="EMBL" id="JBHTBZ010000034">
    <property type="protein sequence ID" value="MFC7461265.1"/>
    <property type="molecule type" value="Genomic_DNA"/>
</dbReference>
<dbReference type="Proteomes" id="UP001596457">
    <property type="component" value="Unassembled WGS sequence"/>
</dbReference>
<feature type="signal peptide" evidence="1">
    <location>
        <begin position="1"/>
        <end position="23"/>
    </location>
</feature>
<comment type="caution">
    <text evidence="2">The sequence shown here is derived from an EMBL/GenBank/DDBJ whole genome shotgun (WGS) entry which is preliminary data.</text>
</comment>
<evidence type="ECO:0000256" key="1">
    <source>
        <dbReference type="SAM" id="SignalP"/>
    </source>
</evidence>
<keyword evidence="3" id="KW-1185">Reference proteome</keyword>
<feature type="chain" id="PRO_5046714685" evidence="1">
    <location>
        <begin position="24"/>
        <end position="189"/>
    </location>
</feature>
<dbReference type="InterPro" id="IPR022061">
    <property type="entry name" value="DUF3617"/>
</dbReference>
<gene>
    <name evidence="2" type="ORF">ACFQU0_12600</name>
</gene>
<organism evidence="2 3">
    <name type="scientific">Hydrogenophaga defluvii</name>
    <dbReference type="NCBI Taxonomy" id="249410"/>
    <lineage>
        <taxon>Bacteria</taxon>
        <taxon>Pseudomonadati</taxon>
        <taxon>Pseudomonadota</taxon>
        <taxon>Betaproteobacteria</taxon>
        <taxon>Burkholderiales</taxon>
        <taxon>Comamonadaceae</taxon>
        <taxon>Hydrogenophaga</taxon>
    </lineage>
</organism>
<reference evidence="3" key="1">
    <citation type="journal article" date="2019" name="Int. J. Syst. Evol. Microbiol.">
        <title>The Global Catalogue of Microorganisms (GCM) 10K type strain sequencing project: providing services to taxonomists for standard genome sequencing and annotation.</title>
        <authorList>
            <consortium name="The Broad Institute Genomics Platform"/>
            <consortium name="The Broad Institute Genome Sequencing Center for Infectious Disease"/>
            <person name="Wu L."/>
            <person name="Ma J."/>
        </authorList>
    </citation>
    <scope>NUCLEOTIDE SEQUENCE [LARGE SCALE GENOMIC DNA]</scope>
    <source>
        <strain evidence="3">CCUG 53903</strain>
    </source>
</reference>
<evidence type="ECO:0000313" key="2">
    <source>
        <dbReference type="EMBL" id="MFC7461265.1"/>
    </source>
</evidence>
<dbReference type="RefSeq" id="WP_382201286.1">
    <property type="nucleotide sequence ID" value="NZ_JBHTBZ010000034.1"/>
</dbReference>
<protein>
    <submittedName>
        <fullName evidence="2">DUF3617 domain-containing protein</fullName>
    </submittedName>
</protein>
<dbReference type="Pfam" id="PF12276">
    <property type="entry name" value="DUF3617"/>
    <property type="match status" value="1"/>
</dbReference>
<name>A0ABW2SD56_9BURK</name>